<protein>
    <submittedName>
        <fullName evidence="1">Uncharacterized protein</fullName>
    </submittedName>
</protein>
<evidence type="ECO:0000313" key="2">
    <source>
        <dbReference type="Proteomes" id="UP001234297"/>
    </source>
</evidence>
<sequence>MIRERDVTKVKWENLVSIFVNNLLEVAIVDQLWLAFTFVGRVYDGFILASGKKGRGVCFSFVRFGGMETALKTVNMMNGRTFAGRQLEVNMARLDWSQKDKGPRVLVKDRVRSVEQCSKTKVKVLPEERKNVERGDYTSNESVAVGGDQRCEDTQTSRARSIARAPGRSDNVENHYKSFSSQSKMQDLQKQKHLTEIQTRIKADNSKFHPLEQVD</sequence>
<accession>A0ACC2L351</accession>
<organism evidence="1 2">
    <name type="scientific">Persea americana</name>
    <name type="common">Avocado</name>
    <dbReference type="NCBI Taxonomy" id="3435"/>
    <lineage>
        <taxon>Eukaryota</taxon>
        <taxon>Viridiplantae</taxon>
        <taxon>Streptophyta</taxon>
        <taxon>Embryophyta</taxon>
        <taxon>Tracheophyta</taxon>
        <taxon>Spermatophyta</taxon>
        <taxon>Magnoliopsida</taxon>
        <taxon>Magnoliidae</taxon>
        <taxon>Laurales</taxon>
        <taxon>Lauraceae</taxon>
        <taxon>Persea</taxon>
    </lineage>
</organism>
<gene>
    <name evidence="1" type="ORF">MRB53_021067</name>
</gene>
<dbReference type="EMBL" id="CM056814">
    <property type="protein sequence ID" value="KAJ8627760.1"/>
    <property type="molecule type" value="Genomic_DNA"/>
</dbReference>
<dbReference type="Proteomes" id="UP001234297">
    <property type="component" value="Chromosome 6"/>
</dbReference>
<name>A0ACC2L351_PERAE</name>
<keyword evidence="2" id="KW-1185">Reference proteome</keyword>
<reference evidence="1 2" key="1">
    <citation type="journal article" date="2022" name="Hortic Res">
        <title>A haplotype resolved chromosomal level avocado genome allows analysis of novel avocado genes.</title>
        <authorList>
            <person name="Nath O."/>
            <person name="Fletcher S.J."/>
            <person name="Hayward A."/>
            <person name="Shaw L.M."/>
            <person name="Masouleh A.K."/>
            <person name="Furtado A."/>
            <person name="Henry R.J."/>
            <person name="Mitter N."/>
        </authorList>
    </citation>
    <scope>NUCLEOTIDE SEQUENCE [LARGE SCALE GENOMIC DNA]</scope>
    <source>
        <strain evidence="2">cv. Hass</strain>
    </source>
</reference>
<proteinExistence type="predicted"/>
<evidence type="ECO:0000313" key="1">
    <source>
        <dbReference type="EMBL" id="KAJ8627760.1"/>
    </source>
</evidence>
<comment type="caution">
    <text evidence="1">The sequence shown here is derived from an EMBL/GenBank/DDBJ whole genome shotgun (WGS) entry which is preliminary data.</text>
</comment>